<evidence type="ECO:0000313" key="9">
    <source>
        <dbReference type="EMBL" id="MSS16931.1"/>
    </source>
</evidence>
<dbReference type="EMBL" id="VULT01000004">
    <property type="protein sequence ID" value="MSS16931.1"/>
    <property type="molecule type" value="Genomic_DNA"/>
</dbReference>
<evidence type="ECO:0000313" key="10">
    <source>
        <dbReference type="Proteomes" id="UP000483362"/>
    </source>
</evidence>
<dbReference type="Proteomes" id="UP000483362">
    <property type="component" value="Unassembled WGS sequence"/>
</dbReference>
<dbReference type="InterPro" id="IPR057601">
    <property type="entry name" value="Oar-like_b-barrel"/>
</dbReference>
<feature type="domain" description="TonB-dependent transporter Oar-like beta-barrel" evidence="8">
    <location>
        <begin position="320"/>
        <end position="940"/>
    </location>
</feature>
<dbReference type="Gene3D" id="2.60.40.1120">
    <property type="entry name" value="Carboxypeptidase-like, regulatory domain"/>
    <property type="match status" value="1"/>
</dbReference>
<evidence type="ECO:0000259" key="8">
    <source>
        <dbReference type="Pfam" id="PF25183"/>
    </source>
</evidence>
<feature type="signal peptide" evidence="7">
    <location>
        <begin position="1"/>
        <end position="20"/>
    </location>
</feature>
<keyword evidence="5" id="KW-0472">Membrane</keyword>
<keyword evidence="2" id="KW-0813">Transport</keyword>
<dbReference type="Gene3D" id="2.40.170.20">
    <property type="entry name" value="TonB-dependent receptor, beta-barrel domain"/>
    <property type="match status" value="1"/>
</dbReference>
<proteinExistence type="predicted"/>
<feature type="domain" description="TonB-dependent transporter Oar-like beta-barrel" evidence="8">
    <location>
        <begin position="240"/>
        <end position="309"/>
    </location>
</feature>
<name>A0A6L5X9K5_9BACT</name>
<evidence type="ECO:0000256" key="4">
    <source>
        <dbReference type="ARBA" id="ARBA00022692"/>
    </source>
</evidence>
<keyword evidence="4" id="KW-0812">Transmembrane</keyword>
<gene>
    <name evidence="9" type="ORF">FYJ29_03995</name>
</gene>
<keyword evidence="10" id="KW-1185">Reference proteome</keyword>
<comment type="subcellular location">
    <subcellularLocation>
        <location evidence="1">Cell outer membrane</location>
        <topology evidence="1">Multi-pass membrane protein</topology>
    </subcellularLocation>
</comment>
<dbReference type="GO" id="GO:0044718">
    <property type="term" value="P:siderophore transmembrane transport"/>
    <property type="evidence" value="ECO:0007669"/>
    <property type="project" value="TreeGrafter"/>
</dbReference>
<dbReference type="GO" id="GO:0015344">
    <property type="term" value="F:siderophore uptake transmembrane transporter activity"/>
    <property type="evidence" value="ECO:0007669"/>
    <property type="project" value="TreeGrafter"/>
</dbReference>
<dbReference type="Gene3D" id="2.170.130.10">
    <property type="entry name" value="TonB-dependent receptor, plug domain"/>
    <property type="match status" value="1"/>
</dbReference>
<dbReference type="GO" id="GO:0009279">
    <property type="term" value="C:cell outer membrane"/>
    <property type="evidence" value="ECO:0007669"/>
    <property type="project" value="UniProtKB-SubCell"/>
</dbReference>
<reference evidence="9 10" key="1">
    <citation type="submission" date="2019-08" db="EMBL/GenBank/DDBJ databases">
        <title>In-depth cultivation of the pig gut microbiome towards novel bacterial diversity and tailored functional studies.</title>
        <authorList>
            <person name="Wylensek D."/>
            <person name="Hitch T.C.A."/>
            <person name="Clavel T."/>
        </authorList>
    </citation>
    <scope>NUCLEOTIDE SEQUENCE [LARGE SCALE GENOMIC DNA]</scope>
    <source>
        <strain evidence="9 10">Oil-RF-744-WCA-WT-10</strain>
    </source>
</reference>
<evidence type="ECO:0000256" key="5">
    <source>
        <dbReference type="ARBA" id="ARBA00023136"/>
    </source>
</evidence>
<dbReference type="Pfam" id="PF13620">
    <property type="entry name" value="CarboxypepD_reg"/>
    <property type="match status" value="1"/>
</dbReference>
<evidence type="ECO:0000256" key="1">
    <source>
        <dbReference type="ARBA" id="ARBA00004571"/>
    </source>
</evidence>
<dbReference type="RefSeq" id="WP_154328386.1">
    <property type="nucleotide sequence ID" value="NZ_CP045696.1"/>
</dbReference>
<evidence type="ECO:0000256" key="6">
    <source>
        <dbReference type="ARBA" id="ARBA00023237"/>
    </source>
</evidence>
<comment type="caution">
    <text evidence="9">The sequence shown here is derived from an EMBL/GenBank/DDBJ whole genome shotgun (WGS) entry which is preliminary data.</text>
</comment>
<keyword evidence="3" id="KW-1134">Transmembrane beta strand</keyword>
<dbReference type="SUPFAM" id="SSF49464">
    <property type="entry name" value="Carboxypeptidase regulatory domain-like"/>
    <property type="match status" value="1"/>
</dbReference>
<keyword evidence="6" id="KW-0998">Cell outer membrane</keyword>
<evidence type="ECO:0000256" key="2">
    <source>
        <dbReference type="ARBA" id="ARBA00022448"/>
    </source>
</evidence>
<keyword evidence="7" id="KW-0732">Signal</keyword>
<keyword evidence="9" id="KW-0675">Receptor</keyword>
<dbReference type="InterPro" id="IPR037066">
    <property type="entry name" value="Plug_dom_sf"/>
</dbReference>
<dbReference type="Pfam" id="PF25183">
    <property type="entry name" value="OMP_b-brl_4"/>
    <property type="match status" value="2"/>
</dbReference>
<feature type="chain" id="PRO_5027049465" evidence="7">
    <location>
        <begin position="21"/>
        <end position="1067"/>
    </location>
</feature>
<sequence length="1067" mass="119194">MKIKIFALLTMLMVAFGLDAQVTSSSLAGKVTLSDNNEAVIGATVIATHMPSGTRYTAVTNQSGNYAIQGMRVGGPYTVTISYIGYETKTLDKIYLTLGETYDADANLSLSSQQLQEVVVTGKSGIDATKTGAAMAFTAADIARVPSIDHSVADATRLNPFVNISQSGAMTFNGVSNRYNSFMVDGAVNNDVFGLTSNGQNGGQAGTQPISMETVDQIQVQVAPFDVRQSGFTGGSINAITKSGTNMFHGSVYGDWRNQDLIGEKYKLMNGKTSEKYQHEKTYHYGVTLGGPIIKDKLFFFANYEKANDEYNNPYKLGSSTSRIDGEVAQQLLSALQAKGYTGTFNNPDNYTKSDKGGFKLDWNINDKNKLTLGWRIVSAKQLNSNSTAGSLNATDYQYDFKSVTNSFTAELHSNINQNWANEALLSYVRVRDSRNPHGVFPMIQISGVGNGNVVFGTERSSCANGLNQDVWSFTDNVNYYRGNHTFTFGTHEEFYKFKNLFIQDNYGTYYFASPDDFYAALNGETGHVKQYRYGQANTDVTGDPRWWASFSAGQMGFYAQDQWRASRDLTLTYGLRVDIPLFFDTPSENKTFNDFAQSMTANTAISQDVRDDWDVATNHKLKSTPLFSPRLGFRYWLDEPHNFLLRGGVGLFSGRIPFVWLSNNFSNTGIQLMTYNVSGNAAKDLTLVTDPHNQSAAYNQLKASGSQVVNVFAKDFKFGQTLRMNLGLDAKLLGIDWTAEVLWSKTLNDVVYKNLAYNWDGTTTVASKLGLDFDNRPYLTRMTGGTPFNGVYLLDNSSKGHTFTASLKAEKKFNFGLDLAAAYTFTQSKSVNYGGSSVAASNYNYNYTHGNPNDPEVGNSAYNIPHKITVSAFYSKDYAKHWNTNVGLIYTANSGSPYSIYYYGDFNNDGSNGNDLIYIPTDAQVDQMTFIATKAYTADQQKANMKQWLASERYLKDHRGEYFDRFAANEKFEHHFDFHFAQTYKFNYGKYTHAFTLTFDIQNVGNMFNKKWGRYQSTGASMYFSPITYNAKSNAFQFLHDGDYNMHNYSDYYSRWRAQIGLKYTF</sequence>
<evidence type="ECO:0000256" key="7">
    <source>
        <dbReference type="SAM" id="SignalP"/>
    </source>
</evidence>
<evidence type="ECO:0000256" key="3">
    <source>
        <dbReference type="ARBA" id="ARBA00022452"/>
    </source>
</evidence>
<dbReference type="AlphaFoldDB" id="A0A6L5X9K5"/>
<dbReference type="PANTHER" id="PTHR30069">
    <property type="entry name" value="TONB-DEPENDENT OUTER MEMBRANE RECEPTOR"/>
    <property type="match status" value="1"/>
</dbReference>
<dbReference type="InterPro" id="IPR039426">
    <property type="entry name" value="TonB-dep_rcpt-like"/>
</dbReference>
<accession>A0A6L5X9K5</accession>
<dbReference type="InterPro" id="IPR008969">
    <property type="entry name" value="CarboxyPept-like_regulatory"/>
</dbReference>
<organism evidence="9 10">
    <name type="scientific">Sodaliphilus pleomorphus</name>
    <dbReference type="NCBI Taxonomy" id="2606626"/>
    <lineage>
        <taxon>Bacteria</taxon>
        <taxon>Pseudomonadati</taxon>
        <taxon>Bacteroidota</taxon>
        <taxon>Bacteroidia</taxon>
        <taxon>Bacteroidales</taxon>
        <taxon>Muribaculaceae</taxon>
        <taxon>Sodaliphilus</taxon>
    </lineage>
</organism>
<protein>
    <submittedName>
        <fullName evidence="9">TonB-dependent receptor</fullName>
    </submittedName>
</protein>
<dbReference type="InterPro" id="IPR036942">
    <property type="entry name" value="Beta-barrel_TonB_sf"/>
</dbReference>
<dbReference type="PANTHER" id="PTHR30069:SF46">
    <property type="entry name" value="OAR PROTEIN"/>
    <property type="match status" value="1"/>
</dbReference>
<dbReference type="SUPFAM" id="SSF56935">
    <property type="entry name" value="Porins"/>
    <property type="match status" value="1"/>
</dbReference>